<dbReference type="GO" id="GO:0016114">
    <property type="term" value="P:terpenoid biosynthetic process"/>
    <property type="evidence" value="ECO:0007669"/>
    <property type="project" value="UniProtKB-UniRule"/>
</dbReference>
<evidence type="ECO:0000256" key="1">
    <source>
        <dbReference type="ARBA" id="ARBA00009684"/>
    </source>
</evidence>
<feature type="active site" evidence="10">
    <location>
        <position position="127"/>
    </location>
</feature>
<dbReference type="OrthoDB" id="9809438at2"/>
<dbReference type="GeneID" id="28252281"/>
<keyword evidence="6 10" id="KW-0418">Kinase</keyword>
<dbReference type="EMBL" id="CP015231">
    <property type="protein sequence ID" value="ANP43152.1"/>
    <property type="molecule type" value="Genomic_DNA"/>
</dbReference>
<evidence type="ECO:0000256" key="2">
    <source>
        <dbReference type="ARBA" id="ARBA00012052"/>
    </source>
</evidence>
<evidence type="ECO:0000259" key="11">
    <source>
        <dbReference type="Pfam" id="PF00288"/>
    </source>
</evidence>
<dbReference type="RefSeq" id="WP_005632243.1">
    <property type="nucleotide sequence ID" value="NZ_CP015231.1"/>
</dbReference>
<evidence type="ECO:0000256" key="5">
    <source>
        <dbReference type="ARBA" id="ARBA00022741"/>
    </source>
</evidence>
<dbReference type="KEGG" id="rmb:K529_020565"/>
<dbReference type="InterPro" id="IPR013750">
    <property type="entry name" value="GHMP_kinase_C_dom"/>
</dbReference>
<evidence type="ECO:0000256" key="8">
    <source>
        <dbReference type="ARBA" id="ARBA00023229"/>
    </source>
</evidence>
<evidence type="ECO:0000256" key="4">
    <source>
        <dbReference type="ARBA" id="ARBA00022679"/>
    </source>
</evidence>
<dbReference type="PANTHER" id="PTHR43527:SF2">
    <property type="entry name" value="4-DIPHOSPHOCYTIDYL-2-C-METHYL-D-ERYTHRITOL KINASE, CHLOROPLASTIC"/>
    <property type="match status" value="1"/>
</dbReference>
<dbReference type="GO" id="GO:0019288">
    <property type="term" value="P:isopentenyl diphosphate biosynthetic process, methylerythritol 4-phosphate pathway"/>
    <property type="evidence" value="ECO:0007669"/>
    <property type="project" value="UniProtKB-UniRule"/>
</dbReference>
<keyword evidence="7 10" id="KW-0067">ATP-binding</keyword>
<feature type="domain" description="GHMP kinase N-terminal" evidence="11">
    <location>
        <begin position="68"/>
        <end position="111"/>
    </location>
</feature>
<evidence type="ECO:0000313" key="14">
    <source>
        <dbReference type="Proteomes" id="UP000013243"/>
    </source>
</evidence>
<dbReference type="InterPro" id="IPR020568">
    <property type="entry name" value="Ribosomal_Su5_D2-typ_SF"/>
</dbReference>
<evidence type="ECO:0000256" key="10">
    <source>
        <dbReference type="HAMAP-Rule" id="MF_00061"/>
    </source>
</evidence>
<dbReference type="Pfam" id="PF00288">
    <property type="entry name" value="GHMP_kinases_N"/>
    <property type="match status" value="1"/>
</dbReference>
<evidence type="ECO:0000256" key="6">
    <source>
        <dbReference type="ARBA" id="ARBA00022777"/>
    </source>
</evidence>
<comment type="pathway">
    <text evidence="10">Isoprenoid biosynthesis; isopentenyl diphosphate biosynthesis via DXP pathway; isopentenyl diphosphate from 1-deoxy-D-xylulose 5-phosphate: step 3/6.</text>
</comment>
<keyword evidence="13" id="KW-0614">Plasmid</keyword>
<dbReference type="InterPro" id="IPR006204">
    <property type="entry name" value="GHMP_kinase_N_dom"/>
</dbReference>
<evidence type="ECO:0000256" key="3">
    <source>
        <dbReference type="ARBA" id="ARBA00017473"/>
    </source>
</evidence>
<keyword evidence="4 10" id="KW-0808">Transferase</keyword>
<evidence type="ECO:0000256" key="9">
    <source>
        <dbReference type="ARBA" id="ARBA00032554"/>
    </source>
</evidence>
<dbReference type="InterPro" id="IPR004424">
    <property type="entry name" value="IspE"/>
</dbReference>
<dbReference type="HAMAP" id="MF_00061">
    <property type="entry name" value="IspE"/>
    <property type="match status" value="1"/>
</dbReference>
<gene>
    <name evidence="10" type="primary">ispE</name>
    <name evidence="13" type="ORF">K529_020565</name>
</gene>
<sequence length="274" mass="28618">MTTVEVFAPAKINLSLHVTGRRADGYHLLDSLVAFADTGDRLQITPGADLSLTVSGMFAKGVPQDARNLVWRAAEGAGWRGQIALEKSLPHGAGIGGGSSDAGAFLNALAEQGVVFPDSLALSLGADVPVCMTASAARMQGIGEEITPVALPRLPALLVNPGVEVPTAAVFSALTSRDNAAMPAEVPLFDGVADCAGWLSAQRNDLEPAAIEVAPQIDRALSDLRRSRDALMARMSGSGSTCFALYPSMKAAHFAAYEIGAEHPDWWCVATELH</sequence>
<dbReference type="AlphaFoldDB" id="A0A1B1A9A3"/>
<dbReference type="UniPathway" id="UPA00056">
    <property type="reaction ID" value="UER00094"/>
</dbReference>
<keyword evidence="5 10" id="KW-0547">Nucleotide-binding</keyword>
<feature type="domain" description="GHMP kinase C-terminal" evidence="12">
    <location>
        <begin position="199"/>
        <end position="257"/>
    </location>
</feature>
<dbReference type="Gene3D" id="3.30.230.10">
    <property type="match status" value="1"/>
</dbReference>
<feature type="binding site" evidence="10">
    <location>
        <begin position="90"/>
        <end position="100"/>
    </location>
    <ligand>
        <name>ATP</name>
        <dbReference type="ChEBI" id="CHEBI:30616"/>
    </ligand>
</feature>
<dbReference type="Gene3D" id="3.30.70.890">
    <property type="entry name" value="GHMP kinase, C-terminal domain"/>
    <property type="match status" value="1"/>
</dbReference>
<keyword evidence="8 10" id="KW-0414">Isoprene biosynthesis</keyword>
<evidence type="ECO:0000256" key="7">
    <source>
        <dbReference type="ARBA" id="ARBA00022840"/>
    </source>
</evidence>
<evidence type="ECO:0000259" key="12">
    <source>
        <dbReference type="Pfam" id="PF08544"/>
    </source>
</evidence>
<dbReference type="InterPro" id="IPR014721">
    <property type="entry name" value="Ribsml_uS5_D2-typ_fold_subgr"/>
</dbReference>
<proteinExistence type="inferred from homology"/>
<dbReference type="Proteomes" id="UP000013243">
    <property type="component" value="Plasmid unnamed1"/>
</dbReference>
<evidence type="ECO:0000313" key="13">
    <source>
        <dbReference type="EMBL" id="ANP43152.1"/>
    </source>
</evidence>
<dbReference type="SUPFAM" id="SSF54211">
    <property type="entry name" value="Ribosomal protein S5 domain 2-like"/>
    <property type="match status" value="1"/>
</dbReference>
<geneLocation type="plasmid" evidence="13 14">
    <name>unnamed1</name>
</geneLocation>
<name>A0A1B1A9A3_9RHOB</name>
<dbReference type="InterPro" id="IPR036554">
    <property type="entry name" value="GHMP_kinase_C_sf"/>
</dbReference>
<dbReference type="GO" id="GO:0050515">
    <property type="term" value="F:4-(cytidine 5'-diphospho)-2-C-methyl-D-erythritol kinase activity"/>
    <property type="evidence" value="ECO:0007669"/>
    <property type="project" value="UniProtKB-UniRule"/>
</dbReference>
<dbReference type="NCBIfam" id="TIGR00154">
    <property type="entry name" value="ispE"/>
    <property type="match status" value="1"/>
</dbReference>
<dbReference type="GO" id="GO:0005524">
    <property type="term" value="F:ATP binding"/>
    <property type="evidence" value="ECO:0007669"/>
    <property type="project" value="UniProtKB-UniRule"/>
</dbReference>
<dbReference type="Pfam" id="PF08544">
    <property type="entry name" value="GHMP_kinases_C"/>
    <property type="match status" value="1"/>
</dbReference>
<dbReference type="SUPFAM" id="SSF55060">
    <property type="entry name" value="GHMP Kinase, C-terminal domain"/>
    <property type="match status" value="1"/>
</dbReference>
<accession>A0A1B1A9A3</accession>
<comment type="catalytic activity">
    <reaction evidence="10">
        <text>4-CDP-2-C-methyl-D-erythritol + ATP = 4-CDP-2-C-methyl-D-erythritol 2-phosphate + ADP + H(+)</text>
        <dbReference type="Rhea" id="RHEA:18437"/>
        <dbReference type="ChEBI" id="CHEBI:15378"/>
        <dbReference type="ChEBI" id="CHEBI:30616"/>
        <dbReference type="ChEBI" id="CHEBI:57823"/>
        <dbReference type="ChEBI" id="CHEBI:57919"/>
        <dbReference type="ChEBI" id="CHEBI:456216"/>
        <dbReference type="EC" id="2.7.1.148"/>
    </reaction>
</comment>
<protein>
    <recommendedName>
        <fullName evidence="3 10">4-diphosphocytidyl-2-C-methyl-D-erythritol kinase</fullName>
        <shortName evidence="10">CMK</shortName>
        <ecNumber evidence="2 10">2.7.1.148</ecNumber>
    </recommendedName>
    <alternativeName>
        <fullName evidence="9 10">4-(cytidine-5'-diphospho)-2-C-methyl-D-erythritol kinase</fullName>
    </alternativeName>
</protein>
<dbReference type="PIRSF" id="PIRSF010376">
    <property type="entry name" value="IspE"/>
    <property type="match status" value="1"/>
</dbReference>
<dbReference type="PANTHER" id="PTHR43527">
    <property type="entry name" value="4-DIPHOSPHOCYTIDYL-2-C-METHYL-D-ERYTHRITOL KINASE, CHLOROPLASTIC"/>
    <property type="match status" value="1"/>
</dbReference>
<organism evidence="13 14">
    <name type="scientific">Tritonibacter mobilis F1926</name>
    <dbReference type="NCBI Taxonomy" id="1265309"/>
    <lineage>
        <taxon>Bacteria</taxon>
        <taxon>Pseudomonadati</taxon>
        <taxon>Pseudomonadota</taxon>
        <taxon>Alphaproteobacteria</taxon>
        <taxon>Rhodobacterales</taxon>
        <taxon>Paracoccaceae</taxon>
        <taxon>Tritonibacter</taxon>
    </lineage>
</organism>
<feature type="active site" evidence="10">
    <location>
        <position position="11"/>
    </location>
</feature>
<dbReference type="NCBIfam" id="NF011202">
    <property type="entry name" value="PRK14608.1"/>
    <property type="match status" value="1"/>
</dbReference>
<comment type="similarity">
    <text evidence="1 10">Belongs to the GHMP kinase family. IspE subfamily.</text>
</comment>
<dbReference type="EC" id="2.7.1.148" evidence="2 10"/>
<comment type="function">
    <text evidence="10">Catalyzes the phosphorylation of the position 2 hydroxy group of 4-diphosphocytidyl-2C-methyl-D-erythritol.</text>
</comment>
<reference evidence="13 14" key="1">
    <citation type="journal article" date="2016" name="ISME J.">
        <title>Global occurrence and heterogeneity of the Roseobacter-clade species Ruegeria mobilis.</title>
        <authorList>
            <person name="Sonnenschein E."/>
            <person name="Gram L."/>
        </authorList>
    </citation>
    <scope>NUCLEOTIDE SEQUENCE [LARGE SCALE GENOMIC DNA]</scope>
    <source>
        <strain evidence="13 14">F1926</strain>
        <plasmid evidence="13 14">unnamed1</plasmid>
    </source>
</reference>